<comment type="catalytic activity">
    <reaction evidence="11">
        <text>L-seryl-[protein] + ATP = O-phospho-L-seryl-[protein] + ADP + H(+)</text>
        <dbReference type="Rhea" id="RHEA:17989"/>
        <dbReference type="Rhea" id="RHEA-COMP:9863"/>
        <dbReference type="Rhea" id="RHEA-COMP:11604"/>
        <dbReference type="ChEBI" id="CHEBI:15378"/>
        <dbReference type="ChEBI" id="CHEBI:29999"/>
        <dbReference type="ChEBI" id="CHEBI:30616"/>
        <dbReference type="ChEBI" id="CHEBI:83421"/>
        <dbReference type="ChEBI" id="CHEBI:456216"/>
        <dbReference type="EC" id="2.7.11.1"/>
    </reaction>
</comment>
<dbReference type="GO" id="GO:0005524">
    <property type="term" value="F:ATP binding"/>
    <property type="evidence" value="ECO:0007669"/>
    <property type="project" value="UniProtKB-UniRule"/>
</dbReference>
<keyword evidence="8" id="KW-1015">Disulfide bond</keyword>
<dbReference type="Gene3D" id="1.10.510.10">
    <property type="entry name" value="Transferase(Phosphotransferase) domain 1"/>
    <property type="match status" value="1"/>
</dbReference>
<comment type="similarity">
    <text evidence="13">Belongs to the protein kinase superfamily.</text>
</comment>
<keyword evidence="5 12" id="KW-0547">Nucleotide-binding</keyword>
<comment type="catalytic activity">
    <reaction evidence="10">
        <text>L-threonyl-[protein] + ATP = O-phospho-L-threonyl-[protein] + ADP + H(+)</text>
        <dbReference type="Rhea" id="RHEA:46608"/>
        <dbReference type="Rhea" id="RHEA-COMP:11060"/>
        <dbReference type="Rhea" id="RHEA-COMP:11605"/>
        <dbReference type="ChEBI" id="CHEBI:15378"/>
        <dbReference type="ChEBI" id="CHEBI:30013"/>
        <dbReference type="ChEBI" id="CHEBI:30616"/>
        <dbReference type="ChEBI" id="CHEBI:61977"/>
        <dbReference type="ChEBI" id="CHEBI:456216"/>
        <dbReference type="EC" id="2.7.11.1"/>
    </reaction>
</comment>
<dbReference type="PANTHER" id="PTHR27006:SF606">
    <property type="entry name" value="INTERLEUKIN-1 RECEPTOR-ASSOCIATED KINASE 4"/>
    <property type="match status" value="1"/>
</dbReference>
<keyword evidence="9" id="KW-0325">Glycoprotein</keyword>
<evidence type="ECO:0000256" key="11">
    <source>
        <dbReference type="ARBA" id="ARBA00048679"/>
    </source>
</evidence>
<feature type="region of interest" description="Disordered" evidence="14">
    <location>
        <begin position="294"/>
        <end position="334"/>
    </location>
</feature>
<evidence type="ECO:0000313" key="17">
    <source>
        <dbReference type="Proteomes" id="UP000029120"/>
    </source>
</evidence>
<dbReference type="SMART" id="SM00220">
    <property type="entry name" value="S_TKc"/>
    <property type="match status" value="1"/>
</dbReference>
<dbReference type="FunFam" id="3.30.200.20:FF:000162">
    <property type="entry name" value="Adenine nucleotide alpha hydrolase-like domain kinase"/>
    <property type="match status" value="1"/>
</dbReference>
<evidence type="ECO:0000256" key="3">
    <source>
        <dbReference type="ARBA" id="ARBA00022679"/>
    </source>
</evidence>
<keyword evidence="2 13" id="KW-0723">Serine/threonine-protein kinase</keyword>
<dbReference type="OMA" id="WEIRFDI"/>
<dbReference type="Proteomes" id="UP000029120">
    <property type="component" value="Chromosome 7"/>
</dbReference>
<dbReference type="InterPro" id="IPR011009">
    <property type="entry name" value="Kinase-like_dom_sf"/>
</dbReference>
<organism evidence="16 17">
    <name type="scientific">Arabis alpina</name>
    <name type="common">Alpine rock-cress</name>
    <dbReference type="NCBI Taxonomy" id="50452"/>
    <lineage>
        <taxon>Eukaryota</taxon>
        <taxon>Viridiplantae</taxon>
        <taxon>Streptophyta</taxon>
        <taxon>Embryophyta</taxon>
        <taxon>Tracheophyta</taxon>
        <taxon>Spermatophyta</taxon>
        <taxon>Magnoliopsida</taxon>
        <taxon>eudicotyledons</taxon>
        <taxon>Gunneridae</taxon>
        <taxon>Pentapetalae</taxon>
        <taxon>rosids</taxon>
        <taxon>malvids</taxon>
        <taxon>Brassicales</taxon>
        <taxon>Brassicaceae</taxon>
        <taxon>Arabideae</taxon>
        <taxon>Arabis</taxon>
    </lineage>
</organism>
<evidence type="ECO:0000256" key="8">
    <source>
        <dbReference type="ARBA" id="ARBA00023157"/>
    </source>
</evidence>
<evidence type="ECO:0000256" key="14">
    <source>
        <dbReference type="SAM" id="MobiDB-lite"/>
    </source>
</evidence>
<protein>
    <recommendedName>
        <fullName evidence="1">non-specific serine/threonine protein kinase</fullName>
        <ecNumber evidence="1">2.7.11.1</ecNumber>
    </recommendedName>
</protein>
<dbReference type="GO" id="GO:0004674">
    <property type="term" value="F:protein serine/threonine kinase activity"/>
    <property type="evidence" value="ECO:0007669"/>
    <property type="project" value="UniProtKB-KW"/>
</dbReference>
<dbReference type="Pfam" id="PF00069">
    <property type="entry name" value="Pkinase"/>
    <property type="match status" value="1"/>
</dbReference>
<dbReference type="OrthoDB" id="4062651at2759"/>
<keyword evidence="4" id="KW-0732">Signal</keyword>
<feature type="binding site" evidence="12">
    <location>
        <position position="42"/>
    </location>
    <ligand>
        <name>ATP</name>
        <dbReference type="ChEBI" id="CHEBI:30616"/>
    </ligand>
</feature>
<reference evidence="17" key="1">
    <citation type="journal article" date="2015" name="Nat. Plants">
        <title>Genome expansion of Arabis alpina linked with retrotransposition and reduced symmetric DNA methylation.</title>
        <authorList>
            <person name="Willing E.M."/>
            <person name="Rawat V."/>
            <person name="Mandakova T."/>
            <person name="Maumus F."/>
            <person name="James G.V."/>
            <person name="Nordstroem K.J."/>
            <person name="Becker C."/>
            <person name="Warthmann N."/>
            <person name="Chica C."/>
            <person name="Szarzynska B."/>
            <person name="Zytnicki M."/>
            <person name="Albani M.C."/>
            <person name="Kiefer C."/>
            <person name="Bergonzi S."/>
            <person name="Castaings L."/>
            <person name="Mateos J.L."/>
            <person name="Berns M.C."/>
            <person name="Bujdoso N."/>
            <person name="Piofczyk T."/>
            <person name="de Lorenzo L."/>
            <person name="Barrero-Sicilia C."/>
            <person name="Mateos I."/>
            <person name="Piednoel M."/>
            <person name="Hagmann J."/>
            <person name="Chen-Min-Tao R."/>
            <person name="Iglesias-Fernandez R."/>
            <person name="Schuster S.C."/>
            <person name="Alonso-Blanco C."/>
            <person name="Roudier F."/>
            <person name="Carbonero P."/>
            <person name="Paz-Ares J."/>
            <person name="Davis S.J."/>
            <person name="Pecinka A."/>
            <person name="Quesneville H."/>
            <person name="Colot V."/>
            <person name="Lysak M.A."/>
            <person name="Weigel D."/>
            <person name="Coupland G."/>
            <person name="Schneeberger K."/>
        </authorList>
    </citation>
    <scope>NUCLEOTIDE SEQUENCE [LARGE SCALE GENOMIC DNA]</scope>
    <source>
        <strain evidence="17">cv. Pajares</strain>
    </source>
</reference>
<evidence type="ECO:0000256" key="5">
    <source>
        <dbReference type="ARBA" id="ARBA00022741"/>
    </source>
</evidence>
<dbReference type="EMBL" id="CM002875">
    <property type="protein sequence ID" value="KFK30404.1"/>
    <property type="molecule type" value="Genomic_DNA"/>
</dbReference>
<feature type="compositionally biased region" description="Polar residues" evidence="14">
    <location>
        <begin position="294"/>
        <end position="328"/>
    </location>
</feature>
<dbReference type="InterPro" id="IPR017441">
    <property type="entry name" value="Protein_kinase_ATP_BS"/>
</dbReference>
<keyword evidence="3" id="KW-0808">Transferase</keyword>
<dbReference type="AlphaFoldDB" id="A0A087GKK2"/>
<evidence type="ECO:0000256" key="10">
    <source>
        <dbReference type="ARBA" id="ARBA00047899"/>
    </source>
</evidence>
<gene>
    <name evidence="16" type="ordered locus">AALP_Aa7g256600</name>
</gene>
<dbReference type="PANTHER" id="PTHR27006">
    <property type="entry name" value="PROMASTIGOTE SURFACE ANTIGEN PROTEIN PSA"/>
    <property type="match status" value="1"/>
</dbReference>
<evidence type="ECO:0000256" key="7">
    <source>
        <dbReference type="ARBA" id="ARBA00022840"/>
    </source>
</evidence>
<feature type="domain" description="Protein kinase" evidence="15">
    <location>
        <begin position="13"/>
        <end position="292"/>
    </location>
</feature>
<evidence type="ECO:0000256" key="1">
    <source>
        <dbReference type="ARBA" id="ARBA00012513"/>
    </source>
</evidence>
<evidence type="ECO:0000259" key="15">
    <source>
        <dbReference type="PROSITE" id="PS50011"/>
    </source>
</evidence>
<evidence type="ECO:0000256" key="2">
    <source>
        <dbReference type="ARBA" id="ARBA00022527"/>
    </source>
</evidence>
<evidence type="ECO:0000256" key="4">
    <source>
        <dbReference type="ARBA" id="ARBA00022729"/>
    </source>
</evidence>
<dbReference type="PROSITE" id="PS50011">
    <property type="entry name" value="PROTEIN_KINASE_DOM"/>
    <property type="match status" value="1"/>
</dbReference>
<dbReference type="PROSITE" id="PS00107">
    <property type="entry name" value="PROTEIN_KINASE_ATP"/>
    <property type="match status" value="1"/>
</dbReference>
<dbReference type="FunFam" id="1.10.510.10:FF:000060">
    <property type="entry name" value="G-type lectin S-receptor-like serine/threonine-protein kinase"/>
    <property type="match status" value="1"/>
</dbReference>
<keyword evidence="7 12" id="KW-0067">ATP-binding</keyword>
<dbReference type="SUPFAM" id="SSF56112">
    <property type="entry name" value="Protein kinase-like (PK-like)"/>
    <property type="match status" value="1"/>
</dbReference>
<dbReference type="InterPro" id="IPR000719">
    <property type="entry name" value="Prot_kinase_dom"/>
</dbReference>
<evidence type="ECO:0000256" key="13">
    <source>
        <dbReference type="RuleBase" id="RU000304"/>
    </source>
</evidence>
<name>A0A087GKK2_ARAAL</name>
<evidence type="ECO:0000256" key="12">
    <source>
        <dbReference type="PROSITE-ProRule" id="PRU10141"/>
    </source>
</evidence>
<sequence>MDREVIATATDGFAEDNKLGSGGFGVVFKGRLTNGQEIAVKKLTKMSLDAIEGFENEVRLIGVIQHVNLVRLLGYVSTATDKLLVYEYLENLSLNNYIFDTTRSYILTWEIRFDIINGIVRGLVYLHQDSRFKIIHLDIKPDNILLGRDMVPKISDFGMAKTLESDVTEGRVRFAAGTWGYMAPEYTMQRIYSAKSDVFSFGVMLLEIISGKKNREITRLNDGETLQSYIWSYWSKGNGLEIVDPVIKDTSFPSDQVLRCMQVALLCVQQLADDRPTMSSVALMLGSQTEAIAQPKNPNEIVSSSSSRGETSRTQGKSSYTVNQSTLSVIDEAR</sequence>
<keyword evidence="17" id="KW-1185">Reference proteome</keyword>
<keyword evidence="6" id="KW-0418">Kinase</keyword>
<dbReference type="InterPro" id="IPR008271">
    <property type="entry name" value="Ser/Thr_kinase_AS"/>
</dbReference>
<dbReference type="EC" id="2.7.11.1" evidence="1"/>
<proteinExistence type="inferred from homology"/>
<accession>A0A087GKK2</accession>
<dbReference type="Gramene" id="KFK30404">
    <property type="protein sequence ID" value="KFK30404"/>
    <property type="gene ID" value="AALP_AA7G256600"/>
</dbReference>
<evidence type="ECO:0000256" key="9">
    <source>
        <dbReference type="ARBA" id="ARBA00023180"/>
    </source>
</evidence>
<evidence type="ECO:0000256" key="6">
    <source>
        <dbReference type="ARBA" id="ARBA00022777"/>
    </source>
</evidence>
<dbReference type="PROSITE" id="PS00108">
    <property type="entry name" value="PROTEIN_KINASE_ST"/>
    <property type="match status" value="1"/>
</dbReference>
<evidence type="ECO:0000313" key="16">
    <source>
        <dbReference type="EMBL" id="KFK30404.1"/>
    </source>
</evidence>
<dbReference type="Gene3D" id="3.30.200.20">
    <property type="entry name" value="Phosphorylase Kinase, domain 1"/>
    <property type="match status" value="1"/>
</dbReference>